<gene>
    <name evidence="3" type="primary">AVEN_258844_1</name>
    <name evidence="3" type="ORF">CDAR_544861</name>
</gene>
<evidence type="ECO:0000259" key="2">
    <source>
        <dbReference type="PROSITE" id="PS50041"/>
    </source>
</evidence>
<dbReference type="SUPFAM" id="SSF56436">
    <property type="entry name" value="C-type lectin-like"/>
    <property type="match status" value="1"/>
</dbReference>
<dbReference type="Proteomes" id="UP001054837">
    <property type="component" value="Unassembled WGS sequence"/>
</dbReference>
<feature type="domain" description="C-type lectin" evidence="2">
    <location>
        <begin position="1"/>
        <end position="74"/>
    </location>
</feature>
<protein>
    <submittedName>
        <fullName evidence="3">C-type lectin domain-containing protein</fullName>
    </submittedName>
</protein>
<dbReference type="InterPro" id="IPR016187">
    <property type="entry name" value="CTDL_fold"/>
</dbReference>
<sequence length="149" mass="17053">MKKGNILQAWIGVRKRDGIFYYDNGALLQHNNTMWGPDQPNDSGGTQQCVQMMSEMEYLWNDFDCARPVGFVCQYVWGRVLFFSPESTVFRDLKGRWHCGRLTKNRNPVPPIRRVSDLLSPDAKRTGRDSEGWELLPKHGHVASAAVVK</sequence>
<dbReference type="InterPro" id="IPR016186">
    <property type="entry name" value="C-type_lectin-like/link_sf"/>
</dbReference>
<evidence type="ECO:0000256" key="1">
    <source>
        <dbReference type="ARBA" id="ARBA00023157"/>
    </source>
</evidence>
<dbReference type="Pfam" id="PF00059">
    <property type="entry name" value="Lectin_C"/>
    <property type="match status" value="1"/>
</dbReference>
<dbReference type="InterPro" id="IPR001304">
    <property type="entry name" value="C-type_lectin-like"/>
</dbReference>
<organism evidence="3 4">
    <name type="scientific">Caerostris darwini</name>
    <dbReference type="NCBI Taxonomy" id="1538125"/>
    <lineage>
        <taxon>Eukaryota</taxon>
        <taxon>Metazoa</taxon>
        <taxon>Ecdysozoa</taxon>
        <taxon>Arthropoda</taxon>
        <taxon>Chelicerata</taxon>
        <taxon>Arachnida</taxon>
        <taxon>Araneae</taxon>
        <taxon>Araneomorphae</taxon>
        <taxon>Entelegynae</taxon>
        <taxon>Araneoidea</taxon>
        <taxon>Araneidae</taxon>
        <taxon>Caerostris</taxon>
    </lineage>
</organism>
<dbReference type="EMBL" id="BPLQ01003400">
    <property type="protein sequence ID" value="GIY00253.1"/>
    <property type="molecule type" value="Genomic_DNA"/>
</dbReference>
<accession>A0AAV4PS55</accession>
<dbReference type="InterPro" id="IPR050111">
    <property type="entry name" value="C-type_lectin/snaclec_domain"/>
</dbReference>
<keyword evidence="1" id="KW-1015">Disulfide bond</keyword>
<dbReference type="PROSITE" id="PS50041">
    <property type="entry name" value="C_TYPE_LECTIN_2"/>
    <property type="match status" value="1"/>
</dbReference>
<dbReference type="Gene3D" id="3.10.100.10">
    <property type="entry name" value="Mannose-Binding Protein A, subunit A"/>
    <property type="match status" value="1"/>
</dbReference>
<dbReference type="PANTHER" id="PTHR22803">
    <property type="entry name" value="MANNOSE, PHOSPHOLIPASE, LECTIN RECEPTOR RELATED"/>
    <property type="match status" value="1"/>
</dbReference>
<reference evidence="3 4" key="1">
    <citation type="submission" date="2021-06" db="EMBL/GenBank/DDBJ databases">
        <title>Caerostris darwini draft genome.</title>
        <authorList>
            <person name="Kono N."/>
            <person name="Arakawa K."/>
        </authorList>
    </citation>
    <scope>NUCLEOTIDE SEQUENCE [LARGE SCALE GENOMIC DNA]</scope>
</reference>
<proteinExistence type="predicted"/>
<dbReference type="AlphaFoldDB" id="A0AAV4PS55"/>
<name>A0AAV4PS55_9ARAC</name>
<dbReference type="PROSITE" id="PS00615">
    <property type="entry name" value="C_TYPE_LECTIN_1"/>
    <property type="match status" value="1"/>
</dbReference>
<dbReference type="InterPro" id="IPR018378">
    <property type="entry name" value="C-type_lectin_CS"/>
</dbReference>
<evidence type="ECO:0000313" key="4">
    <source>
        <dbReference type="Proteomes" id="UP001054837"/>
    </source>
</evidence>
<evidence type="ECO:0000313" key="3">
    <source>
        <dbReference type="EMBL" id="GIY00253.1"/>
    </source>
</evidence>
<comment type="caution">
    <text evidence="3">The sequence shown here is derived from an EMBL/GenBank/DDBJ whole genome shotgun (WGS) entry which is preliminary data.</text>
</comment>
<keyword evidence="4" id="KW-1185">Reference proteome</keyword>